<protein>
    <submittedName>
        <fullName evidence="3">Uncharacterized protein LOC34624138</fullName>
    </submittedName>
</protein>
<dbReference type="GeneID" id="34624138"/>
<feature type="region of interest" description="Disordered" evidence="1">
    <location>
        <begin position="538"/>
        <end position="578"/>
    </location>
</feature>
<dbReference type="RefSeq" id="XP_026190278.1">
    <property type="nucleotide sequence ID" value="XM_026334493.1"/>
</dbReference>
<dbReference type="AlphaFoldDB" id="A0A6P6RR62"/>
<dbReference type="OrthoDB" id="330978at2759"/>
<gene>
    <name evidence="3" type="primary">LOC34624138</name>
</gene>
<feature type="compositionally biased region" description="Basic residues" evidence="1">
    <location>
        <begin position="567"/>
        <end position="578"/>
    </location>
</feature>
<accession>A0A6P6RR62</accession>
<feature type="region of interest" description="Disordered" evidence="1">
    <location>
        <begin position="346"/>
        <end position="401"/>
    </location>
</feature>
<keyword evidence="2" id="KW-1185">Reference proteome</keyword>
<sequence length="578" mass="62733">MRISRIPSHPRPRFDTRLSLTSAGMATAKSTSSQHNRGFQVEPYSMQAKNRAAACPFPGSSALILISEKGPRGLKACQAAAAHCRELAVQEIEKPQLACLLSSILRYRLLQDGEWIHSGNSRQHMLDSCVLAQDPGELHTRSYVNCPAFSFGVRVSTVNVLPAKGGIKVHGQVRLMPFVYRVLPLRKHEERGRGVYCLPRLAAPATLQSQQEEPFRSSPLKAAEDFKTFWLRVSLHAKDLVALRAFTCIAACEILHTSRLTITLPPGLTPRAPTHLQGTFLPALLVPPESGESSAALELQTAPTDATFEKLNELAKSPREADTPDRLLPPPCLVCRVKTAEVAKTAPKTSARLSESPGDSLTNVLRTEDEEDFENKAEEEYSKGEGTKATETETRVLPPPATYGRTRLAEAATLNRHRAAQQQQQADASMAIPKRPAEATKLRTHTDRPHALLTFTSTAGSAAAAAAACAELKPAEQFSGSEASQRPAAGETHTHKKGTGIVAKKRKAHSLQPVQRRLLQAQQGRAVKQPQTLQEILLSDDASPSAPTVPAVTARAEKLPPAATCPSKKKRKRPALQP</sequence>
<organism evidence="2 3">
    <name type="scientific">Cyclospora cayetanensis</name>
    <dbReference type="NCBI Taxonomy" id="88456"/>
    <lineage>
        <taxon>Eukaryota</taxon>
        <taxon>Sar</taxon>
        <taxon>Alveolata</taxon>
        <taxon>Apicomplexa</taxon>
        <taxon>Conoidasida</taxon>
        <taxon>Coccidia</taxon>
        <taxon>Eucoccidiorida</taxon>
        <taxon>Eimeriorina</taxon>
        <taxon>Eimeriidae</taxon>
        <taxon>Cyclospora</taxon>
    </lineage>
</organism>
<proteinExistence type="predicted"/>
<feature type="compositionally biased region" description="Basic residues" evidence="1">
    <location>
        <begin position="494"/>
        <end position="509"/>
    </location>
</feature>
<feature type="compositionally biased region" description="Basic and acidic residues" evidence="1">
    <location>
        <begin position="374"/>
        <end position="394"/>
    </location>
</feature>
<dbReference type="Proteomes" id="UP000515125">
    <property type="component" value="Unplaced"/>
</dbReference>
<feature type="compositionally biased region" description="Polar residues" evidence="1">
    <location>
        <begin position="347"/>
        <end position="365"/>
    </location>
</feature>
<evidence type="ECO:0000313" key="2">
    <source>
        <dbReference type="Proteomes" id="UP000515125"/>
    </source>
</evidence>
<name>A0A6P6RR62_9EIME</name>
<evidence type="ECO:0000313" key="3">
    <source>
        <dbReference type="RefSeq" id="XP_026190278.1"/>
    </source>
</evidence>
<feature type="region of interest" description="Disordered" evidence="1">
    <location>
        <begin position="478"/>
        <end position="512"/>
    </location>
</feature>
<evidence type="ECO:0000256" key="1">
    <source>
        <dbReference type="SAM" id="MobiDB-lite"/>
    </source>
</evidence>
<reference evidence="3" key="1">
    <citation type="submission" date="2025-08" db="UniProtKB">
        <authorList>
            <consortium name="RefSeq"/>
        </authorList>
    </citation>
    <scope>IDENTIFICATION</scope>
</reference>